<dbReference type="PANTHER" id="PTHR30514:SF18">
    <property type="entry name" value="RPIR-FAMILY TRANSCRIPTIONAL REGULATOR"/>
    <property type="match status" value="1"/>
</dbReference>
<dbReference type="GO" id="GO:1901135">
    <property type="term" value="P:carbohydrate derivative metabolic process"/>
    <property type="evidence" value="ECO:0007669"/>
    <property type="project" value="InterPro"/>
</dbReference>
<dbReference type="SUPFAM" id="SSF53697">
    <property type="entry name" value="SIS domain"/>
    <property type="match status" value="1"/>
</dbReference>
<name>A0A645IXL3_9ZZZZ</name>
<dbReference type="PROSITE" id="PS51464">
    <property type="entry name" value="SIS"/>
    <property type="match status" value="1"/>
</dbReference>
<dbReference type="EMBL" id="VSSQ01125103">
    <property type="protein sequence ID" value="MPN55630.1"/>
    <property type="molecule type" value="Genomic_DNA"/>
</dbReference>
<dbReference type="CDD" id="cd05013">
    <property type="entry name" value="SIS_RpiR"/>
    <property type="match status" value="1"/>
</dbReference>
<protein>
    <recommendedName>
        <fullName evidence="1">SIS domain-containing protein</fullName>
    </recommendedName>
</protein>
<sequence>MGYYLNYLLDDVRIVTSGVGDVFEQLIKLNEDDVLIGISFARYATRTIEGMELAKQHGAKVIAITDSEVSPLCKYADISMFAPSETTTFVDSLVSPLSLINALIVAISINKKSEVTNHLQSLEKIWDQYAIYETRK</sequence>
<accession>A0A645IXL3</accession>
<evidence type="ECO:0000313" key="2">
    <source>
        <dbReference type="EMBL" id="MPN55630.1"/>
    </source>
</evidence>
<dbReference type="GO" id="GO:0003700">
    <property type="term" value="F:DNA-binding transcription factor activity"/>
    <property type="evidence" value="ECO:0007669"/>
    <property type="project" value="InterPro"/>
</dbReference>
<dbReference type="GO" id="GO:0003677">
    <property type="term" value="F:DNA binding"/>
    <property type="evidence" value="ECO:0007669"/>
    <property type="project" value="InterPro"/>
</dbReference>
<dbReference type="Gene3D" id="3.40.50.10490">
    <property type="entry name" value="Glucose-6-phosphate isomerase like protein, domain 1"/>
    <property type="match status" value="1"/>
</dbReference>
<evidence type="ECO:0000259" key="1">
    <source>
        <dbReference type="PROSITE" id="PS51464"/>
    </source>
</evidence>
<comment type="caution">
    <text evidence="2">The sequence shown here is derived from an EMBL/GenBank/DDBJ whole genome shotgun (WGS) entry which is preliminary data.</text>
</comment>
<dbReference type="InterPro" id="IPR047640">
    <property type="entry name" value="RpiR-like"/>
</dbReference>
<dbReference type="InterPro" id="IPR046348">
    <property type="entry name" value="SIS_dom_sf"/>
</dbReference>
<reference evidence="2" key="1">
    <citation type="submission" date="2019-08" db="EMBL/GenBank/DDBJ databases">
        <authorList>
            <person name="Kucharzyk K."/>
            <person name="Murdoch R.W."/>
            <person name="Higgins S."/>
            <person name="Loffler F."/>
        </authorList>
    </citation>
    <scope>NUCLEOTIDE SEQUENCE</scope>
</reference>
<dbReference type="PANTHER" id="PTHR30514">
    <property type="entry name" value="GLUCOKINASE"/>
    <property type="match status" value="1"/>
</dbReference>
<dbReference type="GO" id="GO:0097367">
    <property type="term" value="F:carbohydrate derivative binding"/>
    <property type="evidence" value="ECO:0007669"/>
    <property type="project" value="InterPro"/>
</dbReference>
<dbReference type="AlphaFoldDB" id="A0A645IXL3"/>
<feature type="domain" description="SIS" evidence="1">
    <location>
        <begin position="1"/>
        <end position="113"/>
    </location>
</feature>
<dbReference type="Pfam" id="PF01380">
    <property type="entry name" value="SIS"/>
    <property type="match status" value="1"/>
</dbReference>
<gene>
    <name evidence="2" type="ORF">SDC9_203314</name>
</gene>
<dbReference type="InterPro" id="IPR035472">
    <property type="entry name" value="RpiR-like_SIS"/>
</dbReference>
<proteinExistence type="predicted"/>
<dbReference type="InterPro" id="IPR001347">
    <property type="entry name" value="SIS_dom"/>
</dbReference>
<organism evidence="2">
    <name type="scientific">bioreactor metagenome</name>
    <dbReference type="NCBI Taxonomy" id="1076179"/>
    <lineage>
        <taxon>unclassified sequences</taxon>
        <taxon>metagenomes</taxon>
        <taxon>ecological metagenomes</taxon>
    </lineage>
</organism>